<dbReference type="Gene3D" id="3.40.710.10">
    <property type="entry name" value="DD-peptidase/beta-lactamase superfamily"/>
    <property type="match status" value="1"/>
</dbReference>
<dbReference type="PANTHER" id="PTHR22935:SF97">
    <property type="entry name" value="BETA-LACTAMASE-RELATED DOMAIN-CONTAINING PROTEIN"/>
    <property type="match status" value="1"/>
</dbReference>
<dbReference type="InterPro" id="IPR012338">
    <property type="entry name" value="Beta-lactam/transpept-like"/>
</dbReference>
<gene>
    <name evidence="3" type="ORF">TPAR_03483</name>
</gene>
<dbReference type="PANTHER" id="PTHR22935">
    <property type="entry name" value="PENICILLIN-BINDING PROTEIN"/>
    <property type="match status" value="1"/>
</dbReference>
<keyword evidence="4" id="KW-1185">Reference proteome</keyword>
<dbReference type="Pfam" id="PF00144">
    <property type="entry name" value="Beta-lactamase"/>
    <property type="match status" value="1"/>
</dbReference>
<evidence type="ECO:0000259" key="2">
    <source>
        <dbReference type="Pfam" id="PF26335"/>
    </source>
</evidence>
<evidence type="ECO:0000313" key="4">
    <source>
        <dbReference type="Proteomes" id="UP000237481"/>
    </source>
</evidence>
<dbReference type="InterPro" id="IPR058664">
    <property type="entry name" value="ARB_00930-like_C"/>
</dbReference>
<feature type="domain" description="Beta-lactamase-related" evidence="1">
    <location>
        <begin position="88"/>
        <end position="384"/>
    </location>
</feature>
<reference evidence="3 4" key="1">
    <citation type="submission" date="2018-01" db="EMBL/GenBank/DDBJ databases">
        <title>Harnessing the power of phylogenomics to disentangle the directionality and signatures of interkingdom host jumping in the parasitic fungal genus Tolypocladium.</title>
        <authorList>
            <person name="Quandt C.A."/>
            <person name="Patterson W."/>
            <person name="Spatafora J.W."/>
        </authorList>
    </citation>
    <scope>NUCLEOTIDE SEQUENCE [LARGE SCALE GENOMIC DNA]</scope>
    <source>
        <strain evidence="3 4">NRBC 100945</strain>
    </source>
</reference>
<name>A0A2S4L1K3_9HYPO</name>
<comment type="caution">
    <text evidence="3">The sequence shown here is derived from an EMBL/GenBank/DDBJ whole genome shotgun (WGS) entry which is preliminary data.</text>
</comment>
<dbReference type="SUPFAM" id="SSF56601">
    <property type="entry name" value="beta-lactamase/transpeptidase-like"/>
    <property type="match status" value="1"/>
</dbReference>
<organism evidence="3 4">
    <name type="scientific">Tolypocladium paradoxum</name>
    <dbReference type="NCBI Taxonomy" id="94208"/>
    <lineage>
        <taxon>Eukaryota</taxon>
        <taxon>Fungi</taxon>
        <taxon>Dikarya</taxon>
        <taxon>Ascomycota</taxon>
        <taxon>Pezizomycotina</taxon>
        <taxon>Sordariomycetes</taxon>
        <taxon>Hypocreomycetidae</taxon>
        <taxon>Hypocreales</taxon>
        <taxon>Ophiocordycipitaceae</taxon>
        <taxon>Tolypocladium</taxon>
    </lineage>
</organism>
<sequence length="559" mass="58318">MAAAAAVATPSAFDQKLLGPAYPAPSNLAAVSAIRDTAARLSSALQHALDSGQTPFGNFTARGTSLSLTASSARDAAPFLDFHYTSPLVDAAAGSTRRVTADTAYRVGTVSKLFTVYALLLNGDAAYWDRPVTDLVPELRGAAARPGADNVVERVVEHNNGDLSLQDFPWEAAGLPPLPPSAIPTCGGNTTQPPCSRKEYFEGFVQRHPVLPPYASLTYSNAAYRILGYAIEAMTGASYAVVLQRDVLGPLGLNQTSVSVPGGAGVGVVPPGDSGWAKPFGDEVPAGGLYSSPRDLAAFGRALLASKQLSPLATRRWMRPQAHTASLSAAVGAPWEIARTRSRVAGGYVVDLYTKSGGYGQYEALLVLVPALDAVFTMLAAGPDAGDVVGSVTEMALQAFLPVLDDVGQGQARERFCGTYAATNSSLVLAVDDAGPGLLVRQWTSNGADMLRALRAQSRALGGADIKSMRLYPTGLCAPGCRGPGEVAFRAVTEQLPRGYDASLPRVLDPKAGQRAMADGMVYGGVALGDFVFRVDGQGRAVGVEPRVLRQALQRVGGK</sequence>
<evidence type="ECO:0000313" key="3">
    <source>
        <dbReference type="EMBL" id="POR36318.1"/>
    </source>
</evidence>
<dbReference type="InterPro" id="IPR001466">
    <property type="entry name" value="Beta-lactam-related"/>
</dbReference>
<evidence type="ECO:0000259" key="1">
    <source>
        <dbReference type="Pfam" id="PF00144"/>
    </source>
</evidence>
<dbReference type="EMBL" id="PKSG01000339">
    <property type="protein sequence ID" value="POR36318.1"/>
    <property type="molecule type" value="Genomic_DNA"/>
</dbReference>
<dbReference type="Pfam" id="PF26335">
    <property type="entry name" value="ARB_00930_C"/>
    <property type="match status" value="1"/>
</dbReference>
<feature type="domain" description="Beta-lactamase-like ARB-00930-like C-terminal" evidence="2">
    <location>
        <begin position="410"/>
        <end position="556"/>
    </location>
</feature>
<dbReference type="OrthoDB" id="10250282at2759"/>
<protein>
    <submittedName>
        <fullName evidence="3">Uncharacterized protein</fullName>
    </submittedName>
</protein>
<dbReference type="STRING" id="94208.A0A2S4L1K3"/>
<proteinExistence type="predicted"/>
<dbReference type="InterPro" id="IPR051478">
    <property type="entry name" value="Beta-lactamase-like_AB/R"/>
</dbReference>
<dbReference type="AlphaFoldDB" id="A0A2S4L1K3"/>
<accession>A0A2S4L1K3</accession>
<dbReference type="Proteomes" id="UP000237481">
    <property type="component" value="Unassembled WGS sequence"/>
</dbReference>